<reference evidence="2" key="1">
    <citation type="submission" date="2018-05" db="EMBL/GenBank/DDBJ databases">
        <authorList>
            <person name="Lanie J.A."/>
            <person name="Ng W.-L."/>
            <person name="Kazmierczak K.M."/>
            <person name="Andrzejewski T.M."/>
            <person name="Davidsen T.M."/>
            <person name="Wayne K.J."/>
            <person name="Tettelin H."/>
            <person name="Glass J.I."/>
            <person name="Rusch D."/>
            <person name="Podicherti R."/>
            <person name="Tsui H.-C.T."/>
            <person name="Winkler M.E."/>
        </authorList>
    </citation>
    <scope>NUCLEOTIDE SEQUENCE</scope>
</reference>
<evidence type="ECO:0000313" key="2">
    <source>
        <dbReference type="EMBL" id="SVD83161.1"/>
    </source>
</evidence>
<dbReference type="Pfam" id="PF00169">
    <property type="entry name" value="PH"/>
    <property type="match status" value="1"/>
</dbReference>
<dbReference type="SMART" id="SM00233">
    <property type="entry name" value="PH"/>
    <property type="match status" value="1"/>
</dbReference>
<dbReference type="PROSITE" id="PS50003">
    <property type="entry name" value="PH_DOMAIN"/>
    <property type="match status" value="1"/>
</dbReference>
<name>A0A382YJI9_9ZZZZ</name>
<sequence length="263" mass="30110">GIGWNTMEIEDVNNNSTTKRGIKKVQKLTDNRGAFSMAPPRKTLNVPKAEIRYTEFTSLRGYAKRRGGRGIFSRWKREYISLWRSCMLYFHRNEKDSDLFFNGKESSNKAKGEINIKEIVSVRKSSNKTLPKGRGIELESSSGKVWTISPEGDDREYNGWLNLLSNIVSKQNRDLYNRTKDNELQKPISDIKSSLLNENSKDAINTLISDVEAYNVDMIDVHDYDTEDDDGIGWNTMEIEDIDNLSNIDNNSTTKPGIKKIQK</sequence>
<dbReference type="EMBL" id="UINC01176159">
    <property type="protein sequence ID" value="SVD83161.1"/>
    <property type="molecule type" value="Genomic_DNA"/>
</dbReference>
<dbReference type="AlphaFoldDB" id="A0A382YJI9"/>
<proteinExistence type="predicted"/>
<dbReference type="SUPFAM" id="SSF50729">
    <property type="entry name" value="PH domain-like"/>
    <property type="match status" value="1"/>
</dbReference>
<accession>A0A382YJI9</accession>
<dbReference type="InterPro" id="IPR001849">
    <property type="entry name" value="PH_domain"/>
</dbReference>
<feature type="non-terminal residue" evidence="2">
    <location>
        <position position="1"/>
    </location>
</feature>
<gene>
    <name evidence="2" type="ORF">METZ01_LOCUS436015</name>
</gene>
<feature type="domain" description="PH" evidence="1">
    <location>
        <begin position="56"/>
        <end position="169"/>
    </location>
</feature>
<feature type="non-terminal residue" evidence="2">
    <location>
        <position position="263"/>
    </location>
</feature>
<organism evidence="2">
    <name type="scientific">marine metagenome</name>
    <dbReference type="NCBI Taxonomy" id="408172"/>
    <lineage>
        <taxon>unclassified sequences</taxon>
        <taxon>metagenomes</taxon>
        <taxon>ecological metagenomes</taxon>
    </lineage>
</organism>
<evidence type="ECO:0000259" key="1">
    <source>
        <dbReference type="PROSITE" id="PS50003"/>
    </source>
</evidence>
<protein>
    <recommendedName>
        <fullName evidence="1">PH domain-containing protein</fullName>
    </recommendedName>
</protein>
<dbReference type="Gene3D" id="2.30.29.30">
    <property type="entry name" value="Pleckstrin-homology domain (PH domain)/Phosphotyrosine-binding domain (PTB)"/>
    <property type="match status" value="1"/>
</dbReference>
<dbReference type="CDD" id="cd00821">
    <property type="entry name" value="PH"/>
    <property type="match status" value="1"/>
</dbReference>
<dbReference type="InterPro" id="IPR011993">
    <property type="entry name" value="PH-like_dom_sf"/>
</dbReference>